<feature type="binding site" evidence="8">
    <location>
        <begin position="100"/>
        <end position="101"/>
    </location>
    <ligand>
        <name>substrate</name>
    </ligand>
</feature>
<keyword evidence="6 8" id="KW-0057">Aromatic amino acid biosynthesis</keyword>
<feature type="active site" description="Proton acceptor" evidence="8 9">
    <location>
        <position position="23"/>
    </location>
</feature>
<proteinExistence type="inferred from homology"/>
<name>A0A9X7JLJ6_9ACTN</name>
<evidence type="ECO:0000256" key="1">
    <source>
        <dbReference type="ARBA" id="ARBA00001864"/>
    </source>
</evidence>
<keyword evidence="8" id="KW-0028">Amino-acid biosynthesis</keyword>
<dbReference type="AlphaFoldDB" id="A0A9X7JLJ6"/>
<accession>A0A9X7JLJ6</accession>
<comment type="function">
    <text evidence="8">Catalyzes a trans-dehydration via an enolate intermediate.</text>
</comment>
<dbReference type="PANTHER" id="PTHR21272:SF3">
    <property type="entry name" value="CATABOLIC 3-DEHYDROQUINASE"/>
    <property type="match status" value="1"/>
</dbReference>
<evidence type="ECO:0000256" key="2">
    <source>
        <dbReference type="ARBA" id="ARBA00004902"/>
    </source>
</evidence>
<evidence type="ECO:0000256" key="5">
    <source>
        <dbReference type="ARBA" id="ARBA00012060"/>
    </source>
</evidence>
<dbReference type="GO" id="GO:0009423">
    <property type="term" value="P:chorismate biosynthetic process"/>
    <property type="evidence" value="ECO:0007669"/>
    <property type="project" value="UniProtKB-UniRule"/>
</dbReference>
<evidence type="ECO:0000313" key="12">
    <source>
        <dbReference type="Proteomes" id="UP000242427"/>
    </source>
</evidence>
<dbReference type="EC" id="4.2.1.10" evidence="5 8"/>
<comment type="catalytic activity">
    <reaction evidence="1 8">
        <text>3-dehydroquinate = 3-dehydroshikimate + H2O</text>
        <dbReference type="Rhea" id="RHEA:21096"/>
        <dbReference type="ChEBI" id="CHEBI:15377"/>
        <dbReference type="ChEBI" id="CHEBI:16630"/>
        <dbReference type="ChEBI" id="CHEBI:32364"/>
        <dbReference type="EC" id="4.2.1.10"/>
    </reaction>
</comment>
<evidence type="ECO:0000256" key="8">
    <source>
        <dbReference type="HAMAP-Rule" id="MF_00169"/>
    </source>
</evidence>
<protein>
    <recommendedName>
        <fullName evidence="5 8">3-dehydroquinate dehydratase</fullName>
        <shortName evidence="8">3-dehydroquinase</shortName>
        <ecNumber evidence="5 8">4.2.1.10</ecNumber>
    </recommendedName>
    <alternativeName>
        <fullName evidence="8">Type II DHQase</fullName>
    </alternativeName>
</protein>
<keyword evidence="7 8" id="KW-0456">Lyase</keyword>
<comment type="subunit">
    <text evidence="4 8">Homododecamer.</text>
</comment>
<feature type="binding site" evidence="8">
    <location>
        <position position="110"/>
    </location>
    <ligand>
        <name>substrate</name>
    </ligand>
</feature>
<comment type="caution">
    <text evidence="11">The sequence shown here is derived from an EMBL/GenBank/DDBJ whole genome shotgun (WGS) entry which is preliminary data.</text>
</comment>
<dbReference type="Pfam" id="PF01220">
    <property type="entry name" value="DHquinase_II"/>
    <property type="match status" value="1"/>
</dbReference>
<keyword evidence="12" id="KW-1185">Reference proteome</keyword>
<dbReference type="GO" id="GO:0008652">
    <property type="term" value="P:amino acid biosynthetic process"/>
    <property type="evidence" value="ECO:0007669"/>
    <property type="project" value="UniProtKB-KW"/>
</dbReference>
<dbReference type="NCBIfam" id="NF003807">
    <property type="entry name" value="PRK05395.1-4"/>
    <property type="match status" value="1"/>
</dbReference>
<dbReference type="InterPro" id="IPR001874">
    <property type="entry name" value="DHquinase_II"/>
</dbReference>
<comment type="pathway">
    <text evidence="2 8">Metabolic intermediate biosynthesis; chorismate biosynthesis; chorismate from D-erythrose 4-phosphate and phosphoenolpyruvate: step 3/7.</text>
</comment>
<feature type="binding site" evidence="8">
    <location>
        <position position="73"/>
    </location>
    <ligand>
        <name>substrate</name>
    </ligand>
</feature>
<dbReference type="CDD" id="cd00466">
    <property type="entry name" value="DHQase_II"/>
    <property type="match status" value="1"/>
</dbReference>
<evidence type="ECO:0000313" key="11">
    <source>
        <dbReference type="EMBL" id="PSJ25666.1"/>
    </source>
</evidence>
<sequence length="145" mass="15687">MDRVLLLNGPNLGTLGTRQPEIYGTRTLAEIEAEVAEEVRGRGWSLVAEQRNSEGELVDLLERHRDVAGAIVNPGALMIAGWSLRDALADFGPPWLEVHLSNVWGREAFRHVSVTAPLSSGVVMGMGALGYRMAARALTLMVPEG</sequence>
<comment type="similarity">
    <text evidence="3 8">Belongs to the type-II 3-dehydroquinase family.</text>
</comment>
<dbReference type="GO" id="GO:0003855">
    <property type="term" value="F:3-dehydroquinate dehydratase activity"/>
    <property type="evidence" value="ECO:0007669"/>
    <property type="project" value="UniProtKB-UniRule"/>
</dbReference>
<dbReference type="GO" id="GO:0019631">
    <property type="term" value="P:quinate catabolic process"/>
    <property type="evidence" value="ECO:0007669"/>
    <property type="project" value="TreeGrafter"/>
</dbReference>
<evidence type="ECO:0000256" key="7">
    <source>
        <dbReference type="ARBA" id="ARBA00023239"/>
    </source>
</evidence>
<reference evidence="11 12" key="1">
    <citation type="submission" date="2018-03" db="EMBL/GenBank/DDBJ databases">
        <title>Chitinolytic properties of Streptosporangium nondiastaticum TBG75A20.</title>
        <authorList>
            <person name="Gayathri V."/>
            <person name="Shiburaj S."/>
        </authorList>
    </citation>
    <scope>NUCLEOTIDE SEQUENCE [LARGE SCALE GENOMIC DNA]</scope>
    <source>
        <strain evidence="11 12">TBG75A20</strain>
    </source>
</reference>
<dbReference type="HAMAP" id="MF_00169">
    <property type="entry name" value="AroQ"/>
    <property type="match status" value="1"/>
</dbReference>
<feature type="active site" description="Proton donor" evidence="8 9">
    <location>
        <position position="99"/>
    </location>
</feature>
<dbReference type="GO" id="GO:0009073">
    <property type="term" value="P:aromatic amino acid family biosynthetic process"/>
    <property type="evidence" value="ECO:0007669"/>
    <property type="project" value="UniProtKB-KW"/>
</dbReference>
<evidence type="ECO:0000256" key="6">
    <source>
        <dbReference type="ARBA" id="ARBA00023141"/>
    </source>
</evidence>
<feature type="site" description="Transition state stabilizer" evidence="8 10">
    <location>
        <position position="18"/>
    </location>
</feature>
<dbReference type="InterPro" id="IPR036441">
    <property type="entry name" value="DHquinase_II_sf"/>
</dbReference>
<dbReference type="EMBL" id="PXWG01000108">
    <property type="protein sequence ID" value="PSJ25666.1"/>
    <property type="molecule type" value="Genomic_DNA"/>
</dbReference>
<evidence type="ECO:0000256" key="10">
    <source>
        <dbReference type="PIRSR" id="PIRSR001399-3"/>
    </source>
</evidence>
<gene>
    <name evidence="8" type="primary">aroQ</name>
    <name evidence="11" type="ORF">B7P34_26935</name>
</gene>
<dbReference type="PROSITE" id="PS01029">
    <property type="entry name" value="DEHYDROQUINASE_II"/>
    <property type="match status" value="1"/>
</dbReference>
<comment type="caution">
    <text evidence="8">Lacks conserved residue(s) required for the propagation of feature annotation.</text>
</comment>
<dbReference type="InterPro" id="IPR018509">
    <property type="entry name" value="DHquinase_II_CS"/>
</dbReference>
<evidence type="ECO:0000256" key="9">
    <source>
        <dbReference type="PIRSR" id="PIRSR001399-1"/>
    </source>
</evidence>
<evidence type="ECO:0000256" key="4">
    <source>
        <dbReference type="ARBA" id="ARBA00011193"/>
    </source>
</evidence>
<dbReference type="Gene3D" id="3.40.50.9100">
    <property type="entry name" value="Dehydroquinase, class II"/>
    <property type="match status" value="1"/>
</dbReference>
<dbReference type="PIRSF" id="PIRSF001399">
    <property type="entry name" value="DHquinase_II"/>
    <property type="match status" value="1"/>
</dbReference>
<organism evidence="11 12">
    <name type="scientific">Streptosporangium nondiastaticum</name>
    <dbReference type="NCBI Taxonomy" id="35764"/>
    <lineage>
        <taxon>Bacteria</taxon>
        <taxon>Bacillati</taxon>
        <taxon>Actinomycetota</taxon>
        <taxon>Actinomycetes</taxon>
        <taxon>Streptosporangiales</taxon>
        <taxon>Streptosporangiaceae</taxon>
        <taxon>Streptosporangium</taxon>
    </lineage>
</organism>
<dbReference type="RefSeq" id="WP_106680673.1">
    <property type="nucleotide sequence ID" value="NZ_PXWG01000108.1"/>
</dbReference>
<dbReference type="SUPFAM" id="SSF52304">
    <property type="entry name" value="Type II 3-dehydroquinate dehydratase"/>
    <property type="match status" value="1"/>
</dbReference>
<evidence type="ECO:0000256" key="3">
    <source>
        <dbReference type="ARBA" id="ARBA00011037"/>
    </source>
</evidence>
<dbReference type="PANTHER" id="PTHR21272">
    <property type="entry name" value="CATABOLIC 3-DEHYDROQUINASE"/>
    <property type="match status" value="1"/>
</dbReference>
<dbReference type="OrthoDB" id="9790793at2"/>
<feature type="binding site" evidence="8">
    <location>
        <position position="86"/>
    </location>
    <ligand>
        <name>substrate</name>
    </ligand>
</feature>
<dbReference type="Proteomes" id="UP000242427">
    <property type="component" value="Unassembled WGS sequence"/>
</dbReference>